<evidence type="ECO:0000313" key="1">
    <source>
        <dbReference type="EMBL" id="KAF2202522.1"/>
    </source>
</evidence>
<keyword evidence="2" id="KW-1185">Reference proteome</keyword>
<sequence length="113" mass="12364">MGPFGRCFGQSALPSPSSPLHIMCCRACSTPLPLKIRSTYPPKITTLSSSYNPCTHPAHPFLGRRRIFGTPPPKISPTSLKISMHTPTPTPHTQSVFTFIILLLSPCMIASRF</sequence>
<accession>A0A9P4MTY5</accession>
<organism evidence="1 2">
    <name type="scientific">Delitschia confertaspora ATCC 74209</name>
    <dbReference type="NCBI Taxonomy" id="1513339"/>
    <lineage>
        <taxon>Eukaryota</taxon>
        <taxon>Fungi</taxon>
        <taxon>Dikarya</taxon>
        <taxon>Ascomycota</taxon>
        <taxon>Pezizomycotina</taxon>
        <taxon>Dothideomycetes</taxon>
        <taxon>Pleosporomycetidae</taxon>
        <taxon>Pleosporales</taxon>
        <taxon>Delitschiaceae</taxon>
        <taxon>Delitschia</taxon>
    </lineage>
</organism>
<name>A0A9P4MTY5_9PLEO</name>
<reference evidence="1" key="1">
    <citation type="journal article" date="2020" name="Stud. Mycol.">
        <title>101 Dothideomycetes genomes: a test case for predicting lifestyles and emergence of pathogens.</title>
        <authorList>
            <person name="Haridas S."/>
            <person name="Albert R."/>
            <person name="Binder M."/>
            <person name="Bloem J."/>
            <person name="Labutti K."/>
            <person name="Salamov A."/>
            <person name="Andreopoulos B."/>
            <person name="Baker S."/>
            <person name="Barry K."/>
            <person name="Bills G."/>
            <person name="Bluhm B."/>
            <person name="Cannon C."/>
            <person name="Castanera R."/>
            <person name="Culley D."/>
            <person name="Daum C."/>
            <person name="Ezra D."/>
            <person name="Gonzalez J."/>
            <person name="Henrissat B."/>
            <person name="Kuo A."/>
            <person name="Liang C."/>
            <person name="Lipzen A."/>
            <person name="Lutzoni F."/>
            <person name="Magnuson J."/>
            <person name="Mondo S."/>
            <person name="Nolan M."/>
            <person name="Ohm R."/>
            <person name="Pangilinan J."/>
            <person name="Park H.-J."/>
            <person name="Ramirez L."/>
            <person name="Alfaro M."/>
            <person name="Sun H."/>
            <person name="Tritt A."/>
            <person name="Yoshinaga Y."/>
            <person name="Zwiers L.-H."/>
            <person name="Turgeon B."/>
            <person name="Goodwin S."/>
            <person name="Spatafora J."/>
            <person name="Crous P."/>
            <person name="Grigoriev I."/>
        </authorList>
    </citation>
    <scope>NUCLEOTIDE SEQUENCE</scope>
    <source>
        <strain evidence="1">ATCC 74209</strain>
    </source>
</reference>
<comment type="caution">
    <text evidence="1">The sequence shown here is derived from an EMBL/GenBank/DDBJ whole genome shotgun (WGS) entry which is preliminary data.</text>
</comment>
<evidence type="ECO:0000313" key="2">
    <source>
        <dbReference type="Proteomes" id="UP000799536"/>
    </source>
</evidence>
<proteinExistence type="predicted"/>
<protein>
    <submittedName>
        <fullName evidence="1">Uncharacterized protein</fullName>
    </submittedName>
</protein>
<dbReference type="Proteomes" id="UP000799536">
    <property type="component" value="Unassembled WGS sequence"/>
</dbReference>
<gene>
    <name evidence="1" type="ORF">GQ43DRAFT_306881</name>
</gene>
<dbReference type="AlphaFoldDB" id="A0A9P4MTY5"/>
<dbReference type="EMBL" id="ML993933">
    <property type="protein sequence ID" value="KAF2202522.1"/>
    <property type="molecule type" value="Genomic_DNA"/>
</dbReference>